<dbReference type="EMBL" id="JAYKLX010000011">
    <property type="protein sequence ID" value="MEB3348111.1"/>
    <property type="molecule type" value="Genomic_DNA"/>
</dbReference>
<keyword evidence="4" id="KW-0238">DNA-binding</keyword>
<accession>A0ABU6A1Z6</accession>
<evidence type="ECO:0000256" key="1">
    <source>
        <dbReference type="PROSITE-ProRule" id="PRU00169"/>
    </source>
</evidence>
<dbReference type="Proteomes" id="UP001327027">
    <property type="component" value="Unassembled WGS sequence"/>
</dbReference>
<dbReference type="PANTHER" id="PTHR37299">
    <property type="entry name" value="TRANSCRIPTIONAL REGULATOR-RELATED"/>
    <property type="match status" value="1"/>
</dbReference>
<dbReference type="Gene3D" id="3.40.50.2300">
    <property type="match status" value="1"/>
</dbReference>
<dbReference type="RefSeq" id="WP_324182134.1">
    <property type="nucleotide sequence ID" value="NZ_BAABAW010000023.1"/>
</dbReference>
<keyword evidence="5" id="KW-1185">Reference proteome</keyword>
<dbReference type="Pfam" id="PF04397">
    <property type="entry name" value="LytTR"/>
    <property type="match status" value="1"/>
</dbReference>
<dbReference type="InterPro" id="IPR046947">
    <property type="entry name" value="LytR-like"/>
</dbReference>
<dbReference type="Gene3D" id="2.40.50.1020">
    <property type="entry name" value="LytTr DNA-binding domain"/>
    <property type="match status" value="1"/>
</dbReference>
<feature type="domain" description="Response regulatory" evidence="2">
    <location>
        <begin position="5"/>
        <end position="117"/>
    </location>
</feature>
<keyword evidence="1" id="KW-0597">Phosphoprotein</keyword>
<reference evidence="4 5" key="1">
    <citation type="journal article" date="2013" name="Int. J. Syst. Evol. Microbiol.">
        <title>Aquimarina gracilis sp. nov., isolated from the gut microflora of a mussel, Mytilus coruscus, and emended description of Aquimarina spongiae.</title>
        <authorList>
            <person name="Park S.C."/>
            <person name="Choe H.N."/>
            <person name="Baik K.S."/>
            <person name="Seong C.N."/>
        </authorList>
    </citation>
    <scope>NUCLEOTIDE SEQUENCE [LARGE SCALE GENOMIC DNA]</scope>
    <source>
        <strain evidence="4 5">PSC32</strain>
    </source>
</reference>
<feature type="domain" description="HTH LytTR-type" evidence="3">
    <location>
        <begin position="145"/>
        <end position="247"/>
    </location>
</feature>
<dbReference type="InterPro" id="IPR011006">
    <property type="entry name" value="CheY-like_superfamily"/>
</dbReference>
<sequence>MNTISCFIVEDDPQAYEYAHSIVKEYGKIDIIGNSDSIHKAADLVKRLRPNFIILDVFLVDGNAFEFLELFETIDFKIIFTTSFAKYALEAFKFSALDYLLKPYSEEELIGALDKVSEDIHKANYQLQLQTLLQNLSTKEAPKKIVLKNADAMHIIKTDDIVYAKADNNYTRFTLSHNKEILVSKPLKSFDEKLTPYNFFRAHQSFLINLSHISSFNKRTEEVILIENHTIPVAQSRKKKLIDLIENQS</sequence>
<feature type="modified residue" description="4-aspartylphosphate" evidence="1">
    <location>
        <position position="56"/>
    </location>
</feature>
<evidence type="ECO:0000313" key="4">
    <source>
        <dbReference type="EMBL" id="MEB3348111.1"/>
    </source>
</evidence>
<dbReference type="SMART" id="SM00448">
    <property type="entry name" value="REC"/>
    <property type="match status" value="1"/>
</dbReference>
<dbReference type="Pfam" id="PF00072">
    <property type="entry name" value="Response_reg"/>
    <property type="match status" value="1"/>
</dbReference>
<dbReference type="SUPFAM" id="SSF52172">
    <property type="entry name" value="CheY-like"/>
    <property type="match status" value="1"/>
</dbReference>
<comment type="caution">
    <text evidence="4">The sequence shown here is derived from an EMBL/GenBank/DDBJ whole genome shotgun (WGS) entry which is preliminary data.</text>
</comment>
<dbReference type="PROSITE" id="PS50110">
    <property type="entry name" value="RESPONSE_REGULATORY"/>
    <property type="match status" value="1"/>
</dbReference>
<organism evidence="4 5">
    <name type="scientific">Aquimarina gracilis</name>
    <dbReference type="NCBI Taxonomy" id="874422"/>
    <lineage>
        <taxon>Bacteria</taxon>
        <taxon>Pseudomonadati</taxon>
        <taxon>Bacteroidota</taxon>
        <taxon>Flavobacteriia</taxon>
        <taxon>Flavobacteriales</taxon>
        <taxon>Flavobacteriaceae</taxon>
        <taxon>Aquimarina</taxon>
    </lineage>
</organism>
<evidence type="ECO:0000259" key="2">
    <source>
        <dbReference type="PROSITE" id="PS50110"/>
    </source>
</evidence>
<gene>
    <name evidence="4" type="ORF">U6A24_21725</name>
</gene>
<dbReference type="InterPro" id="IPR001789">
    <property type="entry name" value="Sig_transdc_resp-reg_receiver"/>
</dbReference>
<evidence type="ECO:0000313" key="5">
    <source>
        <dbReference type="Proteomes" id="UP001327027"/>
    </source>
</evidence>
<protein>
    <submittedName>
        <fullName evidence="4">LytTR family DNA-binding domain-containing protein</fullName>
    </submittedName>
</protein>
<dbReference type="SMART" id="SM00850">
    <property type="entry name" value="LytTR"/>
    <property type="match status" value="1"/>
</dbReference>
<evidence type="ECO:0000259" key="3">
    <source>
        <dbReference type="PROSITE" id="PS50930"/>
    </source>
</evidence>
<dbReference type="PROSITE" id="PS50930">
    <property type="entry name" value="HTH_LYTTR"/>
    <property type="match status" value="1"/>
</dbReference>
<name>A0ABU6A1Z6_9FLAO</name>
<proteinExistence type="predicted"/>
<dbReference type="GO" id="GO:0003677">
    <property type="term" value="F:DNA binding"/>
    <property type="evidence" value="ECO:0007669"/>
    <property type="project" value="UniProtKB-KW"/>
</dbReference>
<dbReference type="InterPro" id="IPR007492">
    <property type="entry name" value="LytTR_DNA-bd_dom"/>
</dbReference>
<dbReference type="PANTHER" id="PTHR37299:SF1">
    <property type="entry name" value="STAGE 0 SPORULATION PROTEIN A HOMOLOG"/>
    <property type="match status" value="1"/>
</dbReference>